<dbReference type="Pfam" id="PF00172">
    <property type="entry name" value="Zn_clus"/>
    <property type="match status" value="1"/>
</dbReference>
<dbReference type="KEGG" id="kdj:28965151"/>
<dbReference type="Gene3D" id="4.10.240.10">
    <property type="entry name" value="Zn(2)-C6 fungal-type DNA-binding domain"/>
    <property type="match status" value="1"/>
</dbReference>
<dbReference type="InterPro" id="IPR007219">
    <property type="entry name" value="XnlR_reg_dom"/>
</dbReference>
<dbReference type="EMBL" id="CP144530">
    <property type="protein sequence ID" value="WWC58898.1"/>
    <property type="molecule type" value="Genomic_DNA"/>
</dbReference>
<feature type="domain" description="Zn(2)-C6 fungal-type" evidence="8">
    <location>
        <begin position="14"/>
        <end position="47"/>
    </location>
</feature>
<gene>
    <name evidence="9" type="ORF">I303_101443</name>
</gene>
<dbReference type="InterPro" id="IPR036864">
    <property type="entry name" value="Zn2-C6_fun-type_DNA-bd_sf"/>
</dbReference>
<evidence type="ECO:0000256" key="1">
    <source>
        <dbReference type="ARBA" id="ARBA00004123"/>
    </source>
</evidence>
<evidence type="ECO:0000256" key="7">
    <source>
        <dbReference type="SAM" id="MobiDB-lite"/>
    </source>
</evidence>
<feature type="region of interest" description="Disordered" evidence="7">
    <location>
        <begin position="50"/>
        <end position="85"/>
    </location>
</feature>
<dbReference type="RefSeq" id="XP_065824411.1">
    <property type="nucleotide sequence ID" value="XM_065968339.1"/>
</dbReference>
<dbReference type="CDD" id="cd00067">
    <property type="entry name" value="GAL4"/>
    <property type="match status" value="1"/>
</dbReference>
<dbReference type="CDD" id="cd12148">
    <property type="entry name" value="fungal_TF_MHR"/>
    <property type="match status" value="1"/>
</dbReference>
<evidence type="ECO:0000313" key="9">
    <source>
        <dbReference type="EMBL" id="WWC58898.1"/>
    </source>
</evidence>
<sequence length="334" mass="37191">MPPDLSNRPRQLQSCLGCRGIKVKCVGNEDPNVKCKRCKRLNIDCVYSSQRRGRKTNVERAARSSMSAQPQQSEQQPRDPLPDSSAVNAINNLVQQQVLHNSMMLPRVDSTLPHSPILPLQPLDTVPPPASASAPNMQMSTPASVRSVNAAAPTLDVSEYLNPPLPDVVNGQEYASNSAVLPVDDIAARQYHRHLGPVLALLDPYLHTMSFMRETSVCLLSAVLAAACKFFRKDLYPRLIEHAQTLISREIDSGRCDVGIIQSLLILVCWKETTDRSAWVRIGVAIRLGYQHGWYKPSKRTLPSDVREARQLLNAERTWYSEHIPSPTAYLAQN</sequence>
<dbReference type="PANTHER" id="PTHR31845">
    <property type="entry name" value="FINGER DOMAIN PROTEIN, PUTATIVE-RELATED"/>
    <property type="match status" value="1"/>
</dbReference>
<protein>
    <recommendedName>
        <fullName evidence="8">Zn(2)-C6 fungal-type domain-containing protein</fullName>
    </recommendedName>
</protein>
<evidence type="ECO:0000259" key="8">
    <source>
        <dbReference type="PROSITE" id="PS50048"/>
    </source>
</evidence>
<dbReference type="AlphaFoldDB" id="A0AAJ8MF27"/>
<proteinExistence type="predicted"/>
<evidence type="ECO:0000256" key="2">
    <source>
        <dbReference type="ARBA" id="ARBA00022723"/>
    </source>
</evidence>
<dbReference type="GO" id="GO:0006351">
    <property type="term" value="P:DNA-templated transcription"/>
    <property type="evidence" value="ECO:0007669"/>
    <property type="project" value="InterPro"/>
</dbReference>
<reference evidence="9" key="1">
    <citation type="submission" date="2013-07" db="EMBL/GenBank/DDBJ databases">
        <authorList>
            <consortium name="The Broad Institute Genome Sequencing Platform"/>
            <person name="Cuomo C."/>
            <person name="Litvintseva A."/>
            <person name="Chen Y."/>
            <person name="Heitman J."/>
            <person name="Sun S."/>
            <person name="Springer D."/>
            <person name="Dromer F."/>
            <person name="Young S.K."/>
            <person name="Zeng Q."/>
            <person name="Gargeya S."/>
            <person name="Fitzgerald M."/>
            <person name="Abouelleil A."/>
            <person name="Alvarado L."/>
            <person name="Berlin A.M."/>
            <person name="Chapman S.B."/>
            <person name="Dewar J."/>
            <person name="Goldberg J."/>
            <person name="Griggs A."/>
            <person name="Gujja S."/>
            <person name="Hansen M."/>
            <person name="Howarth C."/>
            <person name="Imamovic A."/>
            <person name="Larimer J."/>
            <person name="McCowan C."/>
            <person name="Murphy C."/>
            <person name="Pearson M."/>
            <person name="Priest M."/>
            <person name="Roberts A."/>
            <person name="Saif S."/>
            <person name="Shea T."/>
            <person name="Sykes S."/>
            <person name="Wortman J."/>
            <person name="Nusbaum C."/>
            <person name="Birren B."/>
        </authorList>
    </citation>
    <scope>NUCLEOTIDE SEQUENCE</scope>
    <source>
        <strain evidence="9">CBS 10117</strain>
    </source>
</reference>
<accession>A0AAJ8MF27</accession>
<keyword evidence="3" id="KW-0805">Transcription regulation</keyword>
<dbReference type="GO" id="GO:0008270">
    <property type="term" value="F:zinc ion binding"/>
    <property type="evidence" value="ECO:0007669"/>
    <property type="project" value="InterPro"/>
</dbReference>
<keyword evidence="5" id="KW-0804">Transcription</keyword>
<dbReference type="SMART" id="SM00066">
    <property type="entry name" value="GAL4"/>
    <property type="match status" value="1"/>
</dbReference>
<dbReference type="SUPFAM" id="SSF57701">
    <property type="entry name" value="Zn2/Cys6 DNA-binding domain"/>
    <property type="match status" value="1"/>
</dbReference>
<dbReference type="InterPro" id="IPR051089">
    <property type="entry name" value="prtT"/>
</dbReference>
<organism evidence="9 10">
    <name type="scientific">Kwoniella dejecticola CBS 10117</name>
    <dbReference type="NCBI Taxonomy" id="1296121"/>
    <lineage>
        <taxon>Eukaryota</taxon>
        <taxon>Fungi</taxon>
        <taxon>Dikarya</taxon>
        <taxon>Basidiomycota</taxon>
        <taxon>Agaricomycotina</taxon>
        <taxon>Tremellomycetes</taxon>
        <taxon>Tremellales</taxon>
        <taxon>Cryptococcaceae</taxon>
        <taxon>Kwoniella</taxon>
    </lineage>
</organism>
<evidence type="ECO:0000256" key="3">
    <source>
        <dbReference type="ARBA" id="ARBA00023015"/>
    </source>
</evidence>
<dbReference type="Proteomes" id="UP000078595">
    <property type="component" value="Chromosome 1"/>
</dbReference>
<dbReference type="GeneID" id="28965151"/>
<evidence type="ECO:0000313" key="10">
    <source>
        <dbReference type="Proteomes" id="UP000078595"/>
    </source>
</evidence>
<comment type="subcellular location">
    <subcellularLocation>
        <location evidence="1">Nucleus</location>
    </subcellularLocation>
</comment>
<dbReference type="GO" id="GO:0000981">
    <property type="term" value="F:DNA-binding transcription factor activity, RNA polymerase II-specific"/>
    <property type="evidence" value="ECO:0007669"/>
    <property type="project" value="InterPro"/>
</dbReference>
<dbReference type="PROSITE" id="PS00463">
    <property type="entry name" value="ZN2_CY6_FUNGAL_1"/>
    <property type="match status" value="1"/>
</dbReference>
<dbReference type="PANTHER" id="PTHR31845:SF19">
    <property type="entry name" value="TRANSCRIPTION FACTOR DOMAIN-CONTAINING PROTEIN"/>
    <property type="match status" value="1"/>
</dbReference>
<keyword evidence="4" id="KW-0238">DNA-binding</keyword>
<feature type="compositionally biased region" description="Polar residues" evidence="7">
    <location>
        <begin position="64"/>
        <end position="75"/>
    </location>
</feature>
<reference evidence="9" key="2">
    <citation type="submission" date="2024-02" db="EMBL/GenBank/DDBJ databases">
        <title>Comparative genomics of Cryptococcus and Kwoniella reveals pathogenesis evolution and contrasting modes of karyotype evolution via chromosome fusion or intercentromeric recombination.</title>
        <authorList>
            <person name="Coelho M.A."/>
            <person name="David-Palma M."/>
            <person name="Shea T."/>
            <person name="Bowers K."/>
            <person name="McGinley-Smith S."/>
            <person name="Mohammad A.W."/>
            <person name="Gnirke A."/>
            <person name="Yurkov A.M."/>
            <person name="Nowrousian M."/>
            <person name="Sun S."/>
            <person name="Cuomo C.A."/>
            <person name="Heitman J."/>
        </authorList>
    </citation>
    <scope>NUCLEOTIDE SEQUENCE</scope>
    <source>
        <strain evidence="9">CBS 10117</strain>
    </source>
</reference>
<keyword evidence="10" id="KW-1185">Reference proteome</keyword>
<evidence type="ECO:0000256" key="6">
    <source>
        <dbReference type="ARBA" id="ARBA00023242"/>
    </source>
</evidence>
<evidence type="ECO:0000256" key="5">
    <source>
        <dbReference type="ARBA" id="ARBA00023163"/>
    </source>
</evidence>
<dbReference type="GO" id="GO:0000976">
    <property type="term" value="F:transcription cis-regulatory region binding"/>
    <property type="evidence" value="ECO:0007669"/>
    <property type="project" value="TreeGrafter"/>
</dbReference>
<dbReference type="Pfam" id="PF04082">
    <property type="entry name" value="Fungal_trans"/>
    <property type="match status" value="1"/>
</dbReference>
<dbReference type="InterPro" id="IPR001138">
    <property type="entry name" value="Zn2Cys6_DnaBD"/>
</dbReference>
<evidence type="ECO:0000256" key="4">
    <source>
        <dbReference type="ARBA" id="ARBA00023125"/>
    </source>
</evidence>
<dbReference type="PROSITE" id="PS50048">
    <property type="entry name" value="ZN2_CY6_FUNGAL_2"/>
    <property type="match status" value="1"/>
</dbReference>
<dbReference type="GO" id="GO:0005634">
    <property type="term" value="C:nucleus"/>
    <property type="evidence" value="ECO:0007669"/>
    <property type="project" value="UniProtKB-SubCell"/>
</dbReference>
<keyword evidence="6" id="KW-0539">Nucleus</keyword>
<name>A0AAJ8MF27_9TREE</name>
<keyword evidence="2" id="KW-0479">Metal-binding</keyword>